<evidence type="ECO:0000256" key="1">
    <source>
        <dbReference type="SAM" id="Phobius"/>
    </source>
</evidence>
<evidence type="ECO:0000313" key="2">
    <source>
        <dbReference type="EMBL" id="PWJ76975.1"/>
    </source>
</evidence>
<feature type="transmembrane region" description="Helical" evidence="1">
    <location>
        <begin position="36"/>
        <end position="55"/>
    </location>
</feature>
<reference evidence="2 3" key="1">
    <citation type="submission" date="2018-05" db="EMBL/GenBank/DDBJ databases">
        <title>Genomic Encyclopedia of Type Strains, Phase IV (KMG-V): Genome sequencing to study the core and pangenomes of soil and plant-associated prokaryotes.</title>
        <authorList>
            <person name="Whitman W."/>
        </authorList>
    </citation>
    <scope>NUCLEOTIDE SEQUENCE [LARGE SCALE GENOMIC DNA]</scope>
    <source>
        <strain evidence="2 3">PNG 92-11</strain>
    </source>
</reference>
<comment type="caution">
    <text evidence="2">The sequence shown here is derived from an EMBL/GenBank/DDBJ whole genome shotgun (WGS) entry which is preliminary data.</text>
</comment>
<dbReference type="EMBL" id="QGHE01000010">
    <property type="protein sequence ID" value="PWJ76975.1"/>
    <property type="molecule type" value="Genomic_DNA"/>
</dbReference>
<keyword evidence="1" id="KW-0472">Membrane</keyword>
<accession>A0ABD6XMX4</accession>
<evidence type="ECO:0000313" key="3">
    <source>
        <dbReference type="Proteomes" id="UP000245996"/>
    </source>
</evidence>
<dbReference type="Proteomes" id="UP000245996">
    <property type="component" value="Unassembled WGS sequence"/>
</dbReference>
<name>A0ABD6XMX4_ENTAG</name>
<sequence>MTVNDSLFAFSLAALLLTLTPGLDTAFILRTACAEGGKRLFTLRLALMLAVLYGARWSR</sequence>
<proteinExistence type="predicted"/>
<dbReference type="AlphaFoldDB" id="A0ABD6XMX4"/>
<gene>
    <name evidence="2" type="ORF">C7430_1102</name>
</gene>
<keyword evidence="1" id="KW-0812">Transmembrane</keyword>
<keyword evidence="1" id="KW-1133">Transmembrane helix</keyword>
<protein>
    <submittedName>
        <fullName evidence="2">Uncharacterized protein</fullName>
    </submittedName>
</protein>
<organism evidence="2 3">
    <name type="scientific">Enterobacter agglomerans</name>
    <name type="common">Erwinia herbicola</name>
    <name type="synonym">Pantoea agglomerans</name>
    <dbReference type="NCBI Taxonomy" id="549"/>
    <lineage>
        <taxon>Bacteria</taxon>
        <taxon>Pseudomonadati</taxon>
        <taxon>Pseudomonadota</taxon>
        <taxon>Gammaproteobacteria</taxon>
        <taxon>Enterobacterales</taxon>
        <taxon>Erwiniaceae</taxon>
        <taxon>Pantoea</taxon>
        <taxon>Pantoea agglomerans group</taxon>
    </lineage>
</organism>